<dbReference type="InterPro" id="IPR023346">
    <property type="entry name" value="Lysozyme-like_dom_sf"/>
</dbReference>
<dbReference type="GO" id="GO:0009253">
    <property type="term" value="P:peptidoglycan catabolic process"/>
    <property type="evidence" value="ECO:0007669"/>
    <property type="project" value="TreeGrafter"/>
</dbReference>
<dbReference type="InterPro" id="IPR011970">
    <property type="entry name" value="MltB_2"/>
</dbReference>
<dbReference type="Pfam" id="PF13406">
    <property type="entry name" value="SLT_2"/>
    <property type="match status" value="1"/>
</dbReference>
<sequence length="351" mass="37693">MSRIMLIAFALATSILPVTVAAQVLAPQPHMAATPGFDAWLATYRSAALARGIRPEIVERALSGLTPSDRVIELDRGQPGDTGGAPARFDSYLARRLDAARINGGTATATRLSSQLAAVEAKTGVPAAIIVGIWGMETNYGRITGDFDVTRSLATLAWDGRRSALFTKELDAVLTILDRNIATREMLKGSWAGAMGQPQFLPSSYLEYAVDGDGDGRADIWSSDADTAASIANYLVKHGWQRGVRWGQRVVVPAGFDRGAIVNPARPTICIKPMERHSRWIPAGEWRKMGIASSLPWPAEATPMSLVEPDGPDGVAYLTTANYRSLMDYNCSNFYALSVALLGDAVATSPR</sequence>
<dbReference type="RefSeq" id="WP_188761691.1">
    <property type="nucleotide sequence ID" value="NZ_BMJM01000002.1"/>
</dbReference>
<accession>A0A917E538</accession>
<feature type="chain" id="PRO_5038069672" description="Transglycosylase SLT domain-containing protein" evidence="1">
    <location>
        <begin position="22"/>
        <end position="351"/>
    </location>
</feature>
<dbReference type="InterPro" id="IPR031304">
    <property type="entry name" value="SLT_2"/>
</dbReference>
<dbReference type="EMBL" id="BMJM01000002">
    <property type="protein sequence ID" value="GGE04632.1"/>
    <property type="molecule type" value="Genomic_DNA"/>
</dbReference>
<dbReference type="InterPro" id="IPR043426">
    <property type="entry name" value="MltB-like"/>
</dbReference>
<dbReference type="GO" id="GO:0008933">
    <property type="term" value="F:peptidoglycan lytic transglycosylase activity"/>
    <property type="evidence" value="ECO:0007669"/>
    <property type="project" value="TreeGrafter"/>
</dbReference>
<feature type="signal peptide" evidence="1">
    <location>
        <begin position="1"/>
        <end position="21"/>
    </location>
</feature>
<evidence type="ECO:0000313" key="3">
    <source>
        <dbReference type="EMBL" id="GGE04632.1"/>
    </source>
</evidence>
<organism evidence="3 4">
    <name type="scientific">Sandarakinorhabdus glacialis</name>
    <dbReference type="NCBI Taxonomy" id="1614636"/>
    <lineage>
        <taxon>Bacteria</taxon>
        <taxon>Pseudomonadati</taxon>
        <taxon>Pseudomonadota</taxon>
        <taxon>Alphaproteobacteria</taxon>
        <taxon>Sphingomonadales</taxon>
        <taxon>Sphingosinicellaceae</taxon>
        <taxon>Sandarakinorhabdus</taxon>
    </lineage>
</organism>
<reference evidence="3" key="2">
    <citation type="submission" date="2020-09" db="EMBL/GenBank/DDBJ databases">
        <authorList>
            <person name="Sun Q."/>
            <person name="Zhou Y."/>
        </authorList>
    </citation>
    <scope>NUCLEOTIDE SEQUENCE</scope>
    <source>
        <strain evidence="3">CGMCC 1.15519</strain>
    </source>
</reference>
<dbReference type="PANTHER" id="PTHR30163">
    <property type="entry name" value="MEMBRANE-BOUND LYTIC MUREIN TRANSGLYCOSYLASE B"/>
    <property type="match status" value="1"/>
</dbReference>
<dbReference type="CDD" id="cd13399">
    <property type="entry name" value="Slt35-like"/>
    <property type="match status" value="1"/>
</dbReference>
<name>A0A917E538_9SPHN</name>
<evidence type="ECO:0000313" key="4">
    <source>
        <dbReference type="Proteomes" id="UP000635071"/>
    </source>
</evidence>
<comment type="caution">
    <text evidence="3">The sequence shown here is derived from an EMBL/GenBank/DDBJ whole genome shotgun (WGS) entry which is preliminary data.</text>
</comment>
<feature type="domain" description="Transglycosylase SLT" evidence="2">
    <location>
        <begin position="37"/>
        <end position="344"/>
    </location>
</feature>
<keyword evidence="4" id="KW-1185">Reference proteome</keyword>
<dbReference type="PANTHER" id="PTHR30163:SF8">
    <property type="entry name" value="LYTIC MUREIN TRANSGLYCOSYLASE"/>
    <property type="match status" value="1"/>
</dbReference>
<reference evidence="3" key="1">
    <citation type="journal article" date="2014" name="Int. J. Syst. Evol. Microbiol.">
        <title>Complete genome sequence of Corynebacterium casei LMG S-19264T (=DSM 44701T), isolated from a smear-ripened cheese.</title>
        <authorList>
            <consortium name="US DOE Joint Genome Institute (JGI-PGF)"/>
            <person name="Walter F."/>
            <person name="Albersmeier A."/>
            <person name="Kalinowski J."/>
            <person name="Ruckert C."/>
        </authorList>
    </citation>
    <scope>NUCLEOTIDE SEQUENCE</scope>
    <source>
        <strain evidence="3">CGMCC 1.15519</strain>
    </source>
</reference>
<dbReference type="Proteomes" id="UP000635071">
    <property type="component" value="Unassembled WGS sequence"/>
</dbReference>
<dbReference type="FunFam" id="1.10.8.350:FF:000001">
    <property type="entry name" value="Lytic murein transglycosylase B"/>
    <property type="match status" value="1"/>
</dbReference>
<keyword evidence="1" id="KW-0732">Signal</keyword>
<proteinExistence type="predicted"/>
<dbReference type="NCBIfam" id="TIGR02283">
    <property type="entry name" value="MltB_2"/>
    <property type="match status" value="1"/>
</dbReference>
<dbReference type="Gene3D" id="1.10.8.350">
    <property type="entry name" value="Bacterial muramidase"/>
    <property type="match status" value="1"/>
</dbReference>
<dbReference type="Gene3D" id="1.10.530.10">
    <property type="match status" value="1"/>
</dbReference>
<dbReference type="SUPFAM" id="SSF53955">
    <property type="entry name" value="Lysozyme-like"/>
    <property type="match status" value="1"/>
</dbReference>
<gene>
    <name evidence="3" type="ORF">GCM10011529_08760</name>
</gene>
<dbReference type="AlphaFoldDB" id="A0A917E538"/>
<evidence type="ECO:0000256" key="1">
    <source>
        <dbReference type="SAM" id="SignalP"/>
    </source>
</evidence>
<protein>
    <recommendedName>
        <fullName evidence="2">Transglycosylase SLT domain-containing protein</fullName>
    </recommendedName>
</protein>
<evidence type="ECO:0000259" key="2">
    <source>
        <dbReference type="Pfam" id="PF13406"/>
    </source>
</evidence>